<sequence length="418" mass="48215">GCIQTRGIIADLDADKDVTLVEVDAAKDAKVADDADVQGRLEESQAQVYHIDLERADKVLITATATTAASIITDAPSAARRRKGVVIRDPEETAATPSTIVHSEPKSKDKGKGILVEEPKPLKKQEHIKQDKAYAKELEAKLNKIINWDDVIEQVKQKGKQDNAVLRYQALKRKPQIEAQARKNMMVYLNNMAGFKMDFFRELLDEEESRALKRKSKSSKEKAAKKQKLDEEVQELKKHLQTVPNEEDDVYIEATPLALKVLVVDYQIHTKNNKPYYKFIRADGSHRLFLSFLSLLRNFDREDLEMLWQIVQERFASSKPKKFSDDFLLTTLKVMFEKPDVEAQVWKNQRGIHGLVKVKSWNFGVDAVEDFKEYMLRDYYCWLKTYNCWCKLMLLDNVADSRLRMLEQSAVVDEKMKE</sequence>
<accession>A0A6L2M7I9</accession>
<keyword evidence="1" id="KW-0175">Coiled coil</keyword>
<feature type="non-terminal residue" evidence="2">
    <location>
        <position position="1"/>
    </location>
</feature>
<gene>
    <name evidence="2" type="ORF">Tci_041195</name>
</gene>
<feature type="coiled-coil region" evidence="1">
    <location>
        <begin position="219"/>
        <end position="246"/>
    </location>
</feature>
<evidence type="ECO:0000256" key="1">
    <source>
        <dbReference type="SAM" id="Coils"/>
    </source>
</evidence>
<reference evidence="2" key="1">
    <citation type="journal article" date="2019" name="Sci. Rep.">
        <title>Draft genome of Tanacetum cinerariifolium, the natural source of mosquito coil.</title>
        <authorList>
            <person name="Yamashiro T."/>
            <person name="Shiraishi A."/>
            <person name="Satake H."/>
            <person name="Nakayama K."/>
        </authorList>
    </citation>
    <scope>NUCLEOTIDE SEQUENCE</scope>
</reference>
<dbReference type="AlphaFoldDB" id="A0A6L2M7I9"/>
<protein>
    <submittedName>
        <fullName evidence="2">Uncharacterized protein</fullName>
    </submittedName>
</protein>
<proteinExistence type="predicted"/>
<name>A0A6L2M7I9_TANCI</name>
<dbReference type="EMBL" id="BKCJ010005894">
    <property type="protein sequence ID" value="GEU69217.1"/>
    <property type="molecule type" value="Genomic_DNA"/>
</dbReference>
<comment type="caution">
    <text evidence="2">The sequence shown here is derived from an EMBL/GenBank/DDBJ whole genome shotgun (WGS) entry which is preliminary data.</text>
</comment>
<organism evidence="2">
    <name type="scientific">Tanacetum cinerariifolium</name>
    <name type="common">Dalmatian daisy</name>
    <name type="synonym">Chrysanthemum cinerariifolium</name>
    <dbReference type="NCBI Taxonomy" id="118510"/>
    <lineage>
        <taxon>Eukaryota</taxon>
        <taxon>Viridiplantae</taxon>
        <taxon>Streptophyta</taxon>
        <taxon>Embryophyta</taxon>
        <taxon>Tracheophyta</taxon>
        <taxon>Spermatophyta</taxon>
        <taxon>Magnoliopsida</taxon>
        <taxon>eudicotyledons</taxon>
        <taxon>Gunneridae</taxon>
        <taxon>Pentapetalae</taxon>
        <taxon>asterids</taxon>
        <taxon>campanulids</taxon>
        <taxon>Asterales</taxon>
        <taxon>Asteraceae</taxon>
        <taxon>Asteroideae</taxon>
        <taxon>Anthemideae</taxon>
        <taxon>Anthemidinae</taxon>
        <taxon>Tanacetum</taxon>
    </lineage>
</organism>
<evidence type="ECO:0000313" key="2">
    <source>
        <dbReference type="EMBL" id="GEU69217.1"/>
    </source>
</evidence>